<name>A0AAQ3SAI2_VIGMU</name>
<reference evidence="1 2" key="1">
    <citation type="journal article" date="2023" name="Life. Sci Alliance">
        <title>Evolutionary insights into 3D genome organization and epigenetic landscape of Vigna mungo.</title>
        <authorList>
            <person name="Junaid A."/>
            <person name="Singh B."/>
            <person name="Bhatia S."/>
        </authorList>
    </citation>
    <scope>NUCLEOTIDE SEQUENCE [LARGE SCALE GENOMIC DNA]</scope>
    <source>
        <strain evidence="1">Urdbean</strain>
    </source>
</reference>
<gene>
    <name evidence="1" type="ORF">V8G54_002096</name>
</gene>
<evidence type="ECO:0000313" key="1">
    <source>
        <dbReference type="EMBL" id="WVZ23552.1"/>
    </source>
</evidence>
<sequence length="137" mass="15949">MRSIRGALEEDEKKRLIEELYPTMRSIRGALEEDEKKRLIEEDGYKLVLDFFNWMRMRMEPSLEALCSDVQIAISPFDYSASPQAHPVFANTVEGLRYPFLFSLSDFEPLPDISVTMLNNNFDAPHGFRLIFQTPQQ</sequence>
<dbReference type="Proteomes" id="UP001374535">
    <property type="component" value="Chromosome 1"/>
</dbReference>
<protein>
    <submittedName>
        <fullName evidence="1">Uncharacterized protein</fullName>
    </submittedName>
</protein>
<keyword evidence="2" id="KW-1185">Reference proteome</keyword>
<organism evidence="1 2">
    <name type="scientific">Vigna mungo</name>
    <name type="common">Black gram</name>
    <name type="synonym">Phaseolus mungo</name>
    <dbReference type="NCBI Taxonomy" id="3915"/>
    <lineage>
        <taxon>Eukaryota</taxon>
        <taxon>Viridiplantae</taxon>
        <taxon>Streptophyta</taxon>
        <taxon>Embryophyta</taxon>
        <taxon>Tracheophyta</taxon>
        <taxon>Spermatophyta</taxon>
        <taxon>Magnoliopsida</taxon>
        <taxon>eudicotyledons</taxon>
        <taxon>Gunneridae</taxon>
        <taxon>Pentapetalae</taxon>
        <taxon>rosids</taxon>
        <taxon>fabids</taxon>
        <taxon>Fabales</taxon>
        <taxon>Fabaceae</taxon>
        <taxon>Papilionoideae</taxon>
        <taxon>50 kb inversion clade</taxon>
        <taxon>NPAAA clade</taxon>
        <taxon>indigoferoid/millettioid clade</taxon>
        <taxon>Phaseoleae</taxon>
        <taxon>Vigna</taxon>
    </lineage>
</organism>
<accession>A0AAQ3SAI2</accession>
<evidence type="ECO:0000313" key="2">
    <source>
        <dbReference type="Proteomes" id="UP001374535"/>
    </source>
</evidence>
<proteinExistence type="predicted"/>
<dbReference type="AlphaFoldDB" id="A0AAQ3SAI2"/>
<dbReference type="EMBL" id="CP144700">
    <property type="protein sequence ID" value="WVZ23552.1"/>
    <property type="molecule type" value="Genomic_DNA"/>
</dbReference>